<dbReference type="Gene3D" id="3.40.50.300">
    <property type="entry name" value="P-loop containing nucleotide triphosphate hydrolases"/>
    <property type="match status" value="1"/>
</dbReference>
<dbReference type="InterPro" id="IPR036770">
    <property type="entry name" value="Ankyrin_rpt-contain_sf"/>
</dbReference>
<dbReference type="Proteomes" id="UP000720189">
    <property type="component" value="Unassembled WGS sequence"/>
</dbReference>
<organism evidence="3 4">
    <name type="scientific">Fusarium redolens</name>
    <dbReference type="NCBI Taxonomy" id="48865"/>
    <lineage>
        <taxon>Eukaryota</taxon>
        <taxon>Fungi</taxon>
        <taxon>Dikarya</taxon>
        <taxon>Ascomycota</taxon>
        <taxon>Pezizomycotina</taxon>
        <taxon>Sordariomycetes</taxon>
        <taxon>Hypocreomycetidae</taxon>
        <taxon>Hypocreales</taxon>
        <taxon>Nectriaceae</taxon>
        <taxon>Fusarium</taxon>
        <taxon>Fusarium redolens species complex</taxon>
    </lineage>
</organism>
<keyword evidence="4" id="KW-1185">Reference proteome</keyword>
<dbReference type="EMBL" id="JAGMUX010000005">
    <property type="protein sequence ID" value="KAH7259052.1"/>
    <property type="molecule type" value="Genomic_DNA"/>
</dbReference>
<proteinExistence type="predicted"/>
<keyword evidence="1" id="KW-0677">Repeat</keyword>
<dbReference type="SUPFAM" id="SSF48403">
    <property type="entry name" value="Ankyrin repeat"/>
    <property type="match status" value="1"/>
</dbReference>
<dbReference type="InterPro" id="IPR027417">
    <property type="entry name" value="P-loop_NTPase"/>
</dbReference>
<dbReference type="PANTHER" id="PTHR10039:SF10">
    <property type="entry name" value="NACHT DOMAIN-CONTAINING PROTEIN"/>
    <property type="match status" value="1"/>
</dbReference>
<dbReference type="Pfam" id="PF24883">
    <property type="entry name" value="NPHP3_N"/>
    <property type="match status" value="1"/>
</dbReference>
<dbReference type="RefSeq" id="XP_046051760.1">
    <property type="nucleotide sequence ID" value="XM_046199053.1"/>
</dbReference>
<dbReference type="Gene3D" id="1.25.40.20">
    <property type="entry name" value="Ankyrin repeat-containing domain"/>
    <property type="match status" value="1"/>
</dbReference>
<dbReference type="InterPro" id="IPR056884">
    <property type="entry name" value="NPHP3-like_N"/>
</dbReference>
<evidence type="ECO:0000256" key="1">
    <source>
        <dbReference type="ARBA" id="ARBA00022737"/>
    </source>
</evidence>
<name>A0A9P9HL18_FUSRE</name>
<dbReference type="SUPFAM" id="SSF52540">
    <property type="entry name" value="P-loop containing nucleoside triphosphate hydrolases"/>
    <property type="match status" value="1"/>
</dbReference>
<protein>
    <recommendedName>
        <fullName evidence="2">Nephrocystin 3-like N-terminal domain-containing protein</fullName>
    </recommendedName>
</protein>
<evidence type="ECO:0000313" key="3">
    <source>
        <dbReference type="EMBL" id="KAH7259052.1"/>
    </source>
</evidence>
<evidence type="ECO:0000313" key="4">
    <source>
        <dbReference type="Proteomes" id="UP000720189"/>
    </source>
</evidence>
<feature type="domain" description="Nephrocystin 3-like N-terminal" evidence="2">
    <location>
        <begin position="280"/>
        <end position="417"/>
    </location>
</feature>
<comment type="caution">
    <text evidence="3">The sequence shown here is derived from an EMBL/GenBank/DDBJ whole genome shotgun (WGS) entry which is preliminary data.</text>
</comment>
<accession>A0A9P9HL18</accession>
<gene>
    <name evidence="3" type="ORF">BKA55DRAFT_687340</name>
</gene>
<evidence type="ECO:0000259" key="2">
    <source>
        <dbReference type="Pfam" id="PF24883"/>
    </source>
</evidence>
<sequence length="1518" mass="173494">MALSLRDGSRLKPDNRLAQAVSEFEAALTSEQKVAFRASRSSAAQTAPTMSDVMRLTAEMDLKATTKHGRGRCFGPRMTNLLQAIQQFAALGDVVVGGSQNIIACGVWAAARMTVHVITGYFTYLEKLSLLFMAVGRNAPRYQAMAAIYPKSKNLQRYLCEYFIIVTRLCFQSITWTRKSAFSRLSTSISDPDMKEFQSELDIWSSSIKEEANLLLNQKVDEEAKENAKFRSLTTFLSESSSHQRRIKTCARFLQACSQYDYRTTWKQTRKSGTTRLLESFSEYQQWQSDQSSHDSVLFRGKLGAGKSVLLANVVDDLNLQSNAIVLYFFARYDRPDGLNARTILGCLIRQLLEHFVANRDFDHIFQKNVTIRDVDDIVEIFKQVPQHNQRVFIVIDGVDECPMPEQHALLRALSVIQPHGYKLCVSVRTLEQILTWKDHSFRFNVSIPEDNPDISDYVQVEVARRIQEGRLIIKDPNLVQEVKEQLINGACGMFLWVSLQLDSICAEMTDHAIRQTIQNLPRDLTETFERNLAKASSGDTKGYHIRIFKLLASARELLTTEQLREAASVVVGRTAWDPAEQISRIERVLRFCGSLVMVDEEDDTVRFIHHSARSFCLNAPNHAAAWTFSEDEAERSMAETLVTYLSYNVFDTRLTRNVVPKIEANDMPKRVALSTIKTNSVGKGIADRLLKLRSQLRHDVGPVLAESVKSHWKDDSQQFSLLPYASKNWILHTSHVEYLDPLCRWHYLLQHPTFGIDLTNIPTKFILDSAVRFMPSANIIWALSHGHLLLLKQELAKERGARMIQSYATFWTFLRHIAPEFINTDMDYGLVKWLCPMLVQLRMKHPAKRPLLLRLSVFDEFYMRIVRSAIDSSDIEAVTTLLSRDDLEQSQFPSLSEALIELAVSSSNVSLLNLLIQEEFAVDFRANSATFYKIVTSGMPEPLVARFVHCLLQGNIDLYSLSDSDFYLTLQLLRLIGSDEVPKLLERIPWRKSERRRRKINLLLHKACMRGDLGMARMLTSIGCDPNTCTHDGSCLDVALHGISQDRLNLVWHLLGSSALPSYANLSRVVLLRQWALVLYFLPLNISLNDSSSPLFNRPFSAPSFKITVKDLDDIDCPFLAETPPRAQGIGIITTLSPLPILQSRAWDDWNFYFVTNFHREDGWKPIHDSDEKRLCEKIHRTFSLANTSKVPVPNRIVQGSKVLKTPKAIESSIEFIHSHPDLSPWIKLTTPNTLSIIAEISRRWSWLSSMESGREFAHSWAAETTEEWLHAKWDEYGQLDSLGLWMLPKIIDALEKRRHKYAVVHDALTDAQWAVKELQQSYRLLHNLPPGSKLDIFEERLPVIHLPRFQQWDSYPIKLYSFCFAYMSVRIQWLRTLGFMFMKGLLAKVRIPTDLLLELGDTVMVLPGALELSEHDAFASHKHGIMPSVLEAAFLGPESKHVLEDLIEKHPQWVNEVIAWIEEVDTGIFTWSMSQDGPLSFPRAFQSFRDIGTTERDMERLEDALEMSRHRVPELE</sequence>
<dbReference type="GeneID" id="70229007"/>
<dbReference type="PANTHER" id="PTHR10039">
    <property type="entry name" value="AMELOGENIN"/>
    <property type="match status" value="1"/>
</dbReference>
<dbReference type="OrthoDB" id="7464126at2759"/>
<reference evidence="3" key="1">
    <citation type="journal article" date="2021" name="Nat. Commun.">
        <title>Genetic determinants of endophytism in the Arabidopsis root mycobiome.</title>
        <authorList>
            <person name="Mesny F."/>
            <person name="Miyauchi S."/>
            <person name="Thiergart T."/>
            <person name="Pickel B."/>
            <person name="Atanasova L."/>
            <person name="Karlsson M."/>
            <person name="Huettel B."/>
            <person name="Barry K.W."/>
            <person name="Haridas S."/>
            <person name="Chen C."/>
            <person name="Bauer D."/>
            <person name="Andreopoulos W."/>
            <person name="Pangilinan J."/>
            <person name="LaButti K."/>
            <person name="Riley R."/>
            <person name="Lipzen A."/>
            <person name="Clum A."/>
            <person name="Drula E."/>
            <person name="Henrissat B."/>
            <person name="Kohler A."/>
            <person name="Grigoriev I.V."/>
            <person name="Martin F.M."/>
            <person name="Hacquard S."/>
        </authorList>
    </citation>
    <scope>NUCLEOTIDE SEQUENCE</scope>
    <source>
        <strain evidence="3">MPI-CAGE-AT-0023</strain>
    </source>
</reference>